<evidence type="ECO:0000256" key="1">
    <source>
        <dbReference type="ARBA" id="ARBA00004496"/>
    </source>
</evidence>
<dbReference type="PROSITE" id="PS00678">
    <property type="entry name" value="WD_REPEATS_1"/>
    <property type="match status" value="1"/>
</dbReference>
<dbReference type="InterPro" id="IPR015155">
    <property type="entry name" value="PFU"/>
</dbReference>
<feature type="domain" description="PUL" evidence="7">
    <location>
        <begin position="501"/>
        <end position="763"/>
    </location>
</feature>
<dbReference type="GeneID" id="20081795"/>
<dbReference type="eggNOG" id="KOG0301">
    <property type="taxonomic scope" value="Eukaryota"/>
</dbReference>
<dbReference type="PRINTS" id="PR00320">
    <property type="entry name" value="GPROTEINBRPT"/>
</dbReference>
<dbReference type="InterPro" id="IPR011989">
    <property type="entry name" value="ARM-like"/>
</dbReference>
<dbReference type="EMBL" id="KI913958">
    <property type="protein sequence ID" value="ETW04471.1"/>
    <property type="molecule type" value="Genomic_DNA"/>
</dbReference>
<dbReference type="InterPro" id="IPR038122">
    <property type="entry name" value="PFU_sf"/>
</dbReference>
<dbReference type="PROSITE" id="PS51396">
    <property type="entry name" value="PUL"/>
    <property type="match status" value="1"/>
</dbReference>
<dbReference type="SUPFAM" id="SSF50978">
    <property type="entry name" value="WD40 repeat-like"/>
    <property type="match status" value="1"/>
</dbReference>
<dbReference type="Gene3D" id="3.10.20.870">
    <property type="entry name" value="PFU (PLAA family ubiquitin binding), C-terminal domain"/>
    <property type="match status" value="1"/>
</dbReference>
<dbReference type="OrthoDB" id="10265988at2759"/>
<protein>
    <recommendedName>
        <fullName evidence="9">PFU domain-containing protein</fullName>
    </recommendedName>
</protein>
<dbReference type="GO" id="GO:0005634">
    <property type="term" value="C:nucleus"/>
    <property type="evidence" value="ECO:0007669"/>
    <property type="project" value="TreeGrafter"/>
</dbReference>
<dbReference type="PROSITE" id="PS51394">
    <property type="entry name" value="PFU"/>
    <property type="match status" value="1"/>
</dbReference>
<dbReference type="PANTHER" id="PTHR19849">
    <property type="entry name" value="PHOSPHOLIPASE A-2-ACTIVATING PROTEIN"/>
    <property type="match status" value="1"/>
</dbReference>
<dbReference type="AlphaFoldDB" id="A0A024UDK3"/>
<dbReference type="InterPro" id="IPR036322">
    <property type="entry name" value="WD40_repeat_dom_sf"/>
</dbReference>
<dbReference type="InterPro" id="IPR013535">
    <property type="entry name" value="PUL_dom"/>
</dbReference>
<dbReference type="InterPro" id="IPR020472">
    <property type="entry name" value="WD40_PAC1"/>
</dbReference>
<evidence type="ECO:0000256" key="2">
    <source>
        <dbReference type="ARBA" id="ARBA00022490"/>
    </source>
</evidence>
<keyword evidence="2" id="KW-0963">Cytoplasm</keyword>
<dbReference type="Gene3D" id="2.130.10.10">
    <property type="entry name" value="YVTN repeat-like/Quinoprotein amine dehydrogenase"/>
    <property type="match status" value="1"/>
</dbReference>
<gene>
    <name evidence="8" type="ORF">H310_04745</name>
</gene>
<evidence type="ECO:0000256" key="4">
    <source>
        <dbReference type="ARBA" id="ARBA00022737"/>
    </source>
</evidence>
<dbReference type="PROSITE" id="PS50294">
    <property type="entry name" value="WD_REPEATS_REGION"/>
    <property type="match status" value="2"/>
</dbReference>
<feature type="domain" description="PFU" evidence="6">
    <location>
        <begin position="388"/>
        <end position="482"/>
    </location>
</feature>
<dbReference type="GO" id="GO:0005737">
    <property type="term" value="C:cytoplasm"/>
    <property type="evidence" value="ECO:0007669"/>
    <property type="project" value="UniProtKB-SubCell"/>
</dbReference>
<dbReference type="RefSeq" id="XP_008867427.1">
    <property type="nucleotide sequence ID" value="XM_008869205.1"/>
</dbReference>
<dbReference type="VEuPathDB" id="FungiDB:H310_04745"/>
<sequence>MATSSTSGTTYSIAHALTGHGGAVRAIADVHGTVVTGAMDATVLCWDVVSSAPKQSIYEHSHWVTAIVPLDAAHEAILLSEGFATGGMDTHVRIFTRSDGLYTCVAVLKGHSSGVISLSWLQNPTTPQLLSGSWDGTCRGWDIASQTCRFVLPDHENGVCVLGLPNGVIATGSTGKQQGNQVVDARIRMWHAVSPTEYALTRTLSDHQGPVRQLVQVDAIGFASCSNDGSIKLRAADDGAVLVTCQHPLNHEGKPGFVLGLAYLPQSQHLVSASEDSTARVWSLDGTCVQTIDHPSGLWCVSALANGDFATGAEDKSVRVFSYRTPRNDALETALATQVAEAHVQAARGPSAVEVESLPPYDMRASQVGKSDGMVQMFRRDNVAWACQWSAVSGTWLDIGQVTGTGSGGVVDGEAYDMVIPVEIETPSGVKKLEIGYNQGQNPFTVAQAFIDKHLLNPSYLKEIADYISDRSANYQPPILGDRSTSASGAPAVSPAPVASPYFPLRTYATFDSAKIAKLLATVEQFNTLHPVLEGTDLAQLGALITTLQQTSYYHSSTITKSQVATVWKLLDKWPPTHAFPALDLVRLMLVHPMGATHITDTTAVLRHAFARDAADATRFLAIRVLVNWAPHAPTKLVAQIDAVASGIHSSWPPTASWSKPLALSVATLWMNATLALSTGRDDEHSAAAKIVSTQLAELLGGNLDEEALGRVLVAIGSLVRHVPFGGVESMDMVWIRQWRFPRLSRPSRQVYCAAKSRHFRRLRPFTPSCRTYWLCWTNPEVVAWSKRGVNRSLECTKALCFSLTTVPSLGPSRDITCCHMQHGWRRQWRPPRLFKRVGMIEQSDGAPFRSLSL</sequence>
<evidence type="ECO:0000259" key="6">
    <source>
        <dbReference type="PROSITE" id="PS51394"/>
    </source>
</evidence>
<dbReference type="InterPro" id="IPR019775">
    <property type="entry name" value="WD40_repeat_CS"/>
</dbReference>
<dbReference type="STRING" id="157072.A0A024UDK3"/>
<dbReference type="GO" id="GO:0010992">
    <property type="term" value="P:ubiquitin recycling"/>
    <property type="evidence" value="ECO:0007669"/>
    <property type="project" value="TreeGrafter"/>
</dbReference>
<organism evidence="8">
    <name type="scientific">Aphanomyces invadans</name>
    <dbReference type="NCBI Taxonomy" id="157072"/>
    <lineage>
        <taxon>Eukaryota</taxon>
        <taxon>Sar</taxon>
        <taxon>Stramenopiles</taxon>
        <taxon>Oomycota</taxon>
        <taxon>Saprolegniomycetes</taxon>
        <taxon>Saprolegniales</taxon>
        <taxon>Verrucalvaceae</taxon>
        <taxon>Aphanomyces</taxon>
    </lineage>
</organism>
<reference evidence="8" key="1">
    <citation type="submission" date="2013-12" db="EMBL/GenBank/DDBJ databases">
        <title>The Genome Sequence of Aphanomyces invadans NJM9701.</title>
        <authorList>
            <consortium name="The Broad Institute Genomics Platform"/>
            <person name="Russ C."/>
            <person name="Tyler B."/>
            <person name="van West P."/>
            <person name="Dieguez-Uribeondo J."/>
            <person name="Young S.K."/>
            <person name="Zeng Q."/>
            <person name="Gargeya S."/>
            <person name="Fitzgerald M."/>
            <person name="Abouelleil A."/>
            <person name="Alvarado L."/>
            <person name="Chapman S.B."/>
            <person name="Gainer-Dewar J."/>
            <person name="Goldberg J."/>
            <person name="Griggs A."/>
            <person name="Gujja S."/>
            <person name="Hansen M."/>
            <person name="Howarth C."/>
            <person name="Imamovic A."/>
            <person name="Ireland A."/>
            <person name="Larimer J."/>
            <person name="McCowan C."/>
            <person name="Murphy C."/>
            <person name="Pearson M."/>
            <person name="Poon T.W."/>
            <person name="Priest M."/>
            <person name="Roberts A."/>
            <person name="Saif S."/>
            <person name="Shea T."/>
            <person name="Sykes S."/>
            <person name="Wortman J."/>
            <person name="Nusbaum C."/>
            <person name="Birren B."/>
        </authorList>
    </citation>
    <scope>NUCLEOTIDE SEQUENCE [LARGE SCALE GENOMIC DNA]</scope>
    <source>
        <strain evidence="8">NJM9701</strain>
    </source>
</reference>
<evidence type="ECO:0000256" key="3">
    <source>
        <dbReference type="ARBA" id="ARBA00022574"/>
    </source>
</evidence>
<evidence type="ECO:0000259" key="7">
    <source>
        <dbReference type="PROSITE" id="PS51396"/>
    </source>
</evidence>
<dbReference type="InterPro" id="IPR015943">
    <property type="entry name" value="WD40/YVTN_repeat-like_dom_sf"/>
</dbReference>
<evidence type="ECO:0000313" key="8">
    <source>
        <dbReference type="EMBL" id="ETW04471.1"/>
    </source>
</evidence>
<proteinExistence type="predicted"/>
<dbReference type="CDD" id="cd00200">
    <property type="entry name" value="WD40"/>
    <property type="match status" value="1"/>
</dbReference>
<feature type="repeat" description="WD" evidence="5">
    <location>
        <begin position="17"/>
        <end position="56"/>
    </location>
</feature>
<name>A0A024UDK3_9STRA</name>
<evidence type="ECO:0000256" key="5">
    <source>
        <dbReference type="PROSITE-ProRule" id="PRU00221"/>
    </source>
</evidence>
<comment type="subcellular location">
    <subcellularLocation>
        <location evidence="1">Cytoplasm</location>
    </subcellularLocation>
</comment>
<dbReference type="Pfam" id="PF00400">
    <property type="entry name" value="WD40"/>
    <property type="match status" value="4"/>
</dbReference>
<dbReference type="PROSITE" id="PS50082">
    <property type="entry name" value="WD_REPEATS_2"/>
    <property type="match status" value="3"/>
</dbReference>
<dbReference type="Pfam" id="PF09070">
    <property type="entry name" value="PFU"/>
    <property type="match status" value="1"/>
</dbReference>
<dbReference type="PANTHER" id="PTHR19849:SF0">
    <property type="entry name" value="PHOSPHOLIPASE A-2-ACTIVATING PROTEIN"/>
    <property type="match status" value="1"/>
</dbReference>
<dbReference type="GO" id="GO:0043130">
    <property type="term" value="F:ubiquitin binding"/>
    <property type="evidence" value="ECO:0007669"/>
    <property type="project" value="TreeGrafter"/>
</dbReference>
<dbReference type="InterPro" id="IPR001680">
    <property type="entry name" value="WD40_rpt"/>
</dbReference>
<evidence type="ECO:0008006" key="9">
    <source>
        <dbReference type="Google" id="ProtNLM"/>
    </source>
</evidence>
<dbReference type="Gene3D" id="1.25.10.10">
    <property type="entry name" value="Leucine-rich Repeat Variant"/>
    <property type="match status" value="1"/>
</dbReference>
<keyword evidence="4" id="KW-0677">Repeat</keyword>
<accession>A0A024UDK3</accession>
<dbReference type="GO" id="GO:0043161">
    <property type="term" value="P:proteasome-mediated ubiquitin-dependent protein catabolic process"/>
    <property type="evidence" value="ECO:0007669"/>
    <property type="project" value="TreeGrafter"/>
</dbReference>
<dbReference type="Pfam" id="PF08324">
    <property type="entry name" value="PUL"/>
    <property type="match status" value="1"/>
</dbReference>
<feature type="repeat" description="WD" evidence="5">
    <location>
        <begin position="108"/>
        <end position="151"/>
    </location>
</feature>
<dbReference type="SMART" id="SM00320">
    <property type="entry name" value="WD40"/>
    <property type="match status" value="7"/>
</dbReference>
<feature type="repeat" description="WD" evidence="5">
    <location>
        <begin position="251"/>
        <end position="285"/>
    </location>
</feature>
<keyword evidence="3 5" id="KW-0853">WD repeat</keyword>